<keyword evidence="10 13" id="KW-1133">Transmembrane helix</keyword>
<feature type="region of interest" description="Disordered" evidence="12">
    <location>
        <begin position="783"/>
        <end position="825"/>
    </location>
</feature>
<keyword evidence="7" id="KW-0547">Nucleotide-binding</keyword>
<evidence type="ECO:0000256" key="8">
    <source>
        <dbReference type="ARBA" id="ARBA00022777"/>
    </source>
</evidence>
<evidence type="ECO:0000259" key="14">
    <source>
        <dbReference type="PROSITE" id="PS50109"/>
    </source>
</evidence>
<feature type="compositionally biased region" description="Basic and acidic residues" evidence="12">
    <location>
        <begin position="1028"/>
        <end position="1038"/>
    </location>
</feature>
<dbReference type="GO" id="GO:0005524">
    <property type="term" value="F:ATP binding"/>
    <property type="evidence" value="ECO:0007669"/>
    <property type="project" value="UniProtKB-KW"/>
</dbReference>
<dbReference type="PANTHER" id="PTHR44936">
    <property type="entry name" value="SENSOR PROTEIN CREC"/>
    <property type="match status" value="1"/>
</dbReference>
<feature type="compositionally biased region" description="Low complexity" evidence="12">
    <location>
        <begin position="793"/>
        <end position="817"/>
    </location>
</feature>
<dbReference type="PROSITE" id="PS50109">
    <property type="entry name" value="HIS_KIN"/>
    <property type="match status" value="1"/>
</dbReference>
<keyword evidence="5" id="KW-0808">Transferase</keyword>
<keyword evidence="9" id="KW-0067">ATP-binding</keyword>
<accession>I7G4G6</accession>
<evidence type="ECO:0000256" key="13">
    <source>
        <dbReference type="SAM" id="Phobius"/>
    </source>
</evidence>
<evidence type="ECO:0000256" key="6">
    <source>
        <dbReference type="ARBA" id="ARBA00022692"/>
    </source>
</evidence>
<dbReference type="EC" id="2.7.13.3" evidence="3"/>
<dbReference type="Gene3D" id="6.10.340.10">
    <property type="match status" value="1"/>
</dbReference>
<dbReference type="SUPFAM" id="SSF55874">
    <property type="entry name" value="ATPase domain of HSP90 chaperone/DNA topoisomerase II/histidine kinase"/>
    <property type="match status" value="1"/>
</dbReference>
<dbReference type="GO" id="GO:0000160">
    <property type="term" value="P:phosphorelay signal transduction system"/>
    <property type="evidence" value="ECO:0007669"/>
    <property type="project" value="UniProtKB-KW"/>
</dbReference>
<keyword evidence="11" id="KW-0902">Two-component regulatory system</keyword>
<evidence type="ECO:0000256" key="9">
    <source>
        <dbReference type="ARBA" id="ARBA00022840"/>
    </source>
</evidence>
<protein>
    <recommendedName>
        <fullName evidence="3">histidine kinase</fullName>
        <ecNumber evidence="3">2.7.13.3</ecNumber>
    </recommendedName>
</protein>
<evidence type="ECO:0000256" key="7">
    <source>
        <dbReference type="ARBA" id="ARBA00022741"/>
    </source>
</evidence>
<dbReference type="GO" id="GO:0016020">
    <property type="term" value="C:membrane"/>
    <property type="evidence" value="ECO:0007669"/>
    <property type="project" value="UniProtKB-SubCell"/>
</dbReference>
<dbReference type="InterPro" id="IPR036890">
    <property type="entry name" value="HATPase_C_sf"/>
</dbReference>
<sequence length="1038" mass="109693">MSALLKYHTTALRLGHELCLFSKNCGNARAWLSYSCNCQAFDARPSVGGNSRKPYDSRPSTELRPRRRWHGWAPMTAFTQLKQADGTLVDFAPSSSPPVKRPSRWSPANWPVSRKVLAIVLVPLILAATFGGLRIYASVTEAADLRLAADRAELIPDINNYMAALEGVLVASSGAGDGQAALATFDSRKSELQQRVDSTDVLGDVREAVGTMLDKGQTLVDASMANTVGLRQRILDYAPLLLTAEAAVTGSTHSADQRVQTEAEALGRAIGARGQMTIQEMMVNRGAEEPEPVLRKSMITMAGTEPSTVAALTKVLGSASDDATTLRDEMVKRMAIMANPGIPLVGNPVLLESLENTRKIAEQIITDNTSAIPAAVEAEAADARNDAIRDSVLVALAVISALVVVLLVARSLVRPLRTLRDGALKVAHEDLAKEIERVRAGGEPGPITPLPVYTSEEVGQVAHAVDELHEQAVFLAGEQAQLQLQVADMFETLSRRSRSLVDQQLSLIDELERNEDDPQRLNSLFRLDHLAARMRRNGANLLVLSGAKVTREKSEPVAVATVINAAASEVEDYTRVVTSDVADADVVGSAAGDLIHLLAELLDNALRYSPPTSQVRVSAVFAGNGALVIEVADVGLGMTESDLRVANIRLKSGGEVNPYTARHMGLFVVGRLADQHGLVVRLRSTIPDEPGSGTTAGVYVPAQLLVTEAGTAGTPAFDQFDAQPEDAATAPGHPTGYPNVVSLDTRFVTTGSEHDDDLAAGLLPQRNPGASGISEMPGVFAEPEPAAEVSGDAQGEWPQQWPAPQEAAAPEEVAPQANGRPTDTSSFFASRAQAAGGTQNGAQVNGVHLDGAHTNGAANGTADSFTGFFGSSDDQLDQREPAGDPGDSIYQSMVSEFAIDPTTHARSADLDWQTVWEKGWSVAAAAQDAPVDRHTEEGLPMRTPGARLVPGGVAAAAGRTNGANGHHHSDLNGGVNGEIHGNDNGAEAVASANEADNGMFAAFKPRDPEAVRASISSHFGGVHAGRSHARETRGTDNE</sequence>
<organism evidence="15 16">
    <name type="scientific">Mycolicibacterium smegmatis (strain ATCC 700084 / mc(2)155)</name>
    <name type="common">Mycobacterium smegmatis</name>
    <dbReference type="NCBI Taxonomy" id="246196"/>
    <lineage>
        <taxon>Bacteria</taxon>
        <taxon>Bacillati</taxon>
        <taxon>Actinomycetota</taxon>
        <taxon>Actinomycetes</taxon>
        <taxon>Mycobacteriales</taxon>
        <taxon>Mycobacteriaceae</taxon>
        <taxon>Mycolicibacterium</taxon>
    </lineage>
</organism>
<feature type="transmembrane region" description="Helical" evidence="13">
    <location>
        <begin position="116"/>
        <end position="137"/>
    </location>
</feature>
<keyword evidence="13" id="KW-0472">Membrane</keyword>
<dbReference type="GO" id="GO:0004673">
    <property type="term" value="F:protein histidine kinase activity"/>
    <property type="evidence" value="ECO:0007669"/>
    <property type="project" value="UniProtKB-EC"/>
</dbReference>
<gene>
    <name evidence="15" type="ordered locus">MSMEI_1598</name>
</gene>
<dbReference type="InterPro" id="IPR005467">
    <property type="entry name" value="His_kinase_dom"/>
</dbReference>
<keyword evidence="4" id="KW-0597">Phosphoprotein</keyword>
<evidence type="ECO:0000256" key="12">
    <source>
        <dbReference type="SAM" id="MobiDB-lite"/>
    </source>
</evidence>
<dbReference type="Pfam" id="PF00672">
    <property type="entry name" value="HAMP"/>
    <property type="match status" value="1"/>
</dbReference>
<dbReference type="Gene3D" id="3.30.565.10">
    <property type="entry name" value="Histidine kinase-like ATPase, C-terminal domain"/>
    <property type="match status" value="1"/>
</dbReference>
<dbReference type="SMART" id="SM00304">
    <property type="entry name" value="HAMP"/>
    <property type="match status" value="1"/>
</dbReference>
<keyword evidence="6 13" id="KW-0812">Transmembrane</keyword>
<dbReference type="Pfam" id="PF02518">
    <property type="entry name" value="HATPase_c"/>
    <property type="match status" value="1"/>
</dbReference>
<feature type="transmembrane region" description="Helical" evidence="13">
    <location>
        <begin position="392"/>
        <end position="413"/>
    </location>
</feature>
<dbReference type="SMART" id="SM00387">
    <property type="entry name" value="HATPase_c"/>
    <property type="match status" value="1"/>
</dbReference>
<dbReference type="PANTHER" id="PTHR44936:SF9">
    <property type="entry name" value="SENSOR PROTEIN CREC"/>
    <property type="match status" value="1"/>
</dbReference>
<evidence type="ECO:0000256" key="4">
    <source>
        <dbReference type="ARBA" id="ARBA00022553"/>
    </source>
</evidence>
<feature type="region of interest" description="Disordered" evidence="12">
    <location>
        <begin position="865"/>
        <end position="888"/>
    </location>
</feature>
<evidence type="ECO:0000256" key="2">
    <source>
        <dbReference type="ARBA" id="ARBA00004370"/>
    </source>
</evidence>
<evidence type="ECO:0000256" key="5">
    <source>
        <dbReference type="ARBA" id="ARBA00022679"/>
    </source>
</evidence>
<dbReference type="KEGG" id="msg:MSMEI_1598"/>
<evidence type="ECO:0000256" key="10">
    <source>
        <dbReference type="ARBA" id="ARBA00022989"/>
    </source>
</evidence>
<reference evidence="15 16" key="2">
    <citation type="journal article" date="2009" name="Genome Res.">
        <title>Ortho-proteogenomics: multiple proteomes investigation through orthology and a new MS-based protocol.</title>
        <authorList>
            <person name="Gallien S."/>
            <person name="Perrodou E."/>
            <person name="Carapito C."/>
            <person name="Deshayes C."/>
            <person name="Reyrat J.M."/>
            <person name="Van Dorsselaer A."/>
            <person name="Poch O."/>
            <person name="Schaeffer C."/>
            <person name="Lecompte O."/>
        </authorList>
    </citation>
    <scope>NUCLEOTIDE SEQUENCE [LARGE SCALE GENOMIC DNA]</scope>
    <source>
        <strain evidence="16">ATCC 700084 / mc(2)155</strain>
    </source>
</reference>
<name>I7G4G6_MYCS2</name>
<dbReference type="InterPro" id="IPR003594">
    <property type="entry name" value="HATPase_dom"/>
</dbReference>
<evidence type="ECO:0000313" key="16">
    <source>
        <dbReference type="Proteomes" id="UP000006158"/>
    </source>
</evidence>
<dbReference type="AlphaFoldDB" id="I7G4G6"/>
<keyword evidence="8" id="KW-0418">Kinase</keyword>
<feature type="domain" description="Histidine kinase" evidence="14">
    <location>
        <begin position="594"/>
        <end position="704"/>
    </location>
</feature>
<dbReference type="InterPro" id="IPR003660">
    <property type="entry name" value="HAMP_dom"/>
</dbReference>
<comment type="subcellular location">
    <subcellularLocation>
        <location evidence="2">Membrane</location>
    </subcellularLocation>
</comment>
<dbReference type="Proteomes" id="UP000006158">
    <property type="component" value="Chromosome"/>
</dbReference>
<dbReference type="InterPro" id="IPR050980">
    <property type="entry name" value="2C_sensor_his_kinase"/>
</dbReference>
<proteinExistence type="predicted"/>
<dbReference type="PATRIC" id="fig|246196.56.peg.1649"/>
<reference evidence="15 16" key="1">
    <citation type="journal article" date="2007" name="Genome Biol.">
        <title>Interrupted coding sequences in Mycobacterium smegmatis: authentic mutations or sequencing errors?</title>
        <authorList>
            <person name="Deshayes C."/>
            <person name="Perrodou E."/>
            <person name="Gallien S."/>
            <person name="Euphrasie D."/>
            <person name="Schaeffer C."/>
            <person name="Van-Dorsselaer A."/>
            <person name="Poch O."/>
            <person name="Lecompte O."/>
            <person name="Reyrat J.M."/>
        </authorList>
    </citation>
    <scope>NUCLEOTIDE SEQUENCE [LARGE SCALE GENOMIC DNA]</scope>
    <source>
        <strain evidence="16">ATCC 700084 / mc(2)155</strain>
    </source>
</reference>
<dbReference type="CDD" id="cd06225">
    <property type="entry name" value="HAMP"/>
    <property type="match status" value="1"/>
</dbReference>
<evidence type="ECO:0000313" key="15">
    <source>
        <dbReference type="EMBL" id="AFP38071.1"/>
    </source>
</evidence>
<feature type="region of interest" description="Disordered" evidence="12">
    <location>
        <begin position="1017"/>
        <end position="1038"/>
    </location>
</feature>
<dbReference type="EMBL" id="CP001663">
    <property type="protein sequence ID" value="AFP38071.1"/>
    <property type="molecule type" value="Genomic_DNA"/>
</dbReference>
<evidence type="ECO:0000256" key="3">
    <source>
        <dbReference type="ARBA" id="ARBA00012438"/>
    </source>
</evidence>
<comment type="catalytic activity">
    <reaction evidence="1">
        <text>ATP + protein L-histidine = ADP + protein N-phospho-L-histidine.</text>
        <dbReference type="EC" id="2.7.13.3"/>
    </reaction>
</comment>
<evidence type="ECO:0000256" key="1">
    <source>
        <dbReference type="ARBA" id="ARBA00000085"/>
    </source>
</evidence>
<evidence type="ECO:0000256" key="11">
    <source>
        <dbReference type="ARBA" id="ARBA00023012"/>
    </source>
</evidence>